<gene>
    <name evidence="6" type="ORF">MONBRDRAFT_32113</name>
</gene>
<reference evidence="6 7" key="1">
    <citation type="journal article" date="2008" name="Nature">
        <title>The genome of the choanoflagellate Monosiga brevicollis and the origin of metazoans.</title>
        <authorList>
            <consortium name="JGI Sequencing"/>
            <person name="King N."/>
            <person name="Westbrook M.J."/>
            <person name="Young S.L."/>
            <person name="Kuo A."/>
            <person name="Abedin M."/>
            <person name="Chapman J."/>
            <person name="Fairclough S."/>
            <person name="Hellsten U."/>
            <person name="Isogai Y."/>
            <person name="Letunic I."/>
            <person name="Marr M."/>
            <person name="Pincus D."/>
            <person name="Putnam N."/>
            <person name="Rokas A."/>
            <person name="Wright K.J."/>
            <person name="Zuzow R."/>
            <person name="Dirks W."/>
            <person name="Good M."/>
            <person name="Goodstein D."/>
            <person name="Lemons D."/>
            <person name="Li W."/>
            <person name="Lyons J.B."/>
            <person name="Morris A."/>
            <person name="Nichols S."/>
            <person name="Richter D.J."/>
            <person name="Salamov A."/>
            <person name="Bork P."/>
            <person name="Lim W.A."/>
            <person name="Manning G."/>
            <person name="Miller W.T."/>
            <person name="McGinnis W."/>
            <person name="Shapiro H."/>
            <person name="Tjian R."/>
            <person name="Grigoriev I.V."/>
            <person name="Rokhsar D."/>
        </authorList>
    </citation>
    <scope>NUCLEOTIDE SEQUENCE [LARGE SCALE GENOMIC DNA]</scope>
    <source>
        <strain evidence="7">MX1 / ATCC 50154</strain>
    </source>
</reference>
<keyword evidence="3 5" id="KW-0117">Actin capping</keyword>
<dbReference type="PRINTS" id="PR00191">
    <property type="entry name" value="FACTINCAPA"/>
</dbReference>
<dbReference type="Proteomes" id="UP000001357">
    <property type="component" value="Unassembled WGS sequence"/>
</dbReference>
<dbReference type="OMA" id="VACIEDH"/>
<sequence>MADYDEDIPADEKVAIASDFVMNAPPGEFNEVFNDVRVLLNDDALLKEGAAEAFVNYNEESFTPAQLDDDSKVLITKHGRQSDGRYIDPKTKQVFKFDHLRKEVSDLEAAAGAGAHEELRAAVETEAETYVKDHYHTGTTSVYDTDAGIVVCVEDHKYQPRNFWNGRWRSEWTVSPDGQVIGKLYVHVHYYEDGNVQLRSSKEITDTIKVDDATSAAKALFKIVLAAENEYQTAISENYNTMSETTFKALRRALPITRSKVDWNKILSYKIGKELKK</sequence>
<dbReference type="FunFam" id="3.90.1150.210:FF:000003">
    <property type="entry name" value="F-actin-capping protein subunit alpha"/>
    <property type="match status" value="1"/>
</dbReference>
<dbReference type="PROSITE" id="PS00748">
    <property type="entry name" value="F_ACTIN_CAPPING_A_1"/>
    <property type="match status" value="1"/>
</dbReference>
<dbReference type="KEGG" id="mbr:MONBRDRAFT_32113"/>
<evidence type="ECO:0000313" key="6">
    <source>
        <dbReference type="EMBL" id="EDQ89732.1"/>
    </source>
</evidence>
<dbReference type="EMBL" id="CH991549">
    <property type="protein sequence ID" value="EDQ89732.1"/>
    <property type="molecule type" value="Genomic_DNA"/>
</dbReference>
<evidence type="ECO:0000256" key="1">
    <source>
        <dbReference type="ARBA" id="ARBA00010479"/>
    </source>
</evidence>
<evidence type="ECO:0000256" key="5">
    <source>
        <dbReference type="RuleBase" id="RU365077"/>
    </source>
</evidence>
<comment type="subunit">
    <text evidence="5">Heterodimer of an alpha and a beta subunit.</text>
</comment>
<evidence type="ECO:0000313" key="7">
    <source>
        <dbReference type="Proteomes" id="UP000001357"/>
    </source>
</evidence>
<dbReference type="GO" id="GO:0051015">
    <property type="term" value="F:actin filament binding"/>
    <property type="evidence" value="ECO:0000318"/>
    <property type="project" value="GO_Central"/>
</dbReference>
<dbReference type="InParanoid" id="A9UXR2"/>
<dbReference type="eggNOG" id="KOG0836">
    <property type="taxonomic scope" value="Eukaryota"/>
</dbReference>
<dbReference type="PANTHER" id="PTHR10653">
    <property type="entry name" value="F-ACTIN-CAPPING PROTEIN SUBUNIT ALPHA"/>
    <property type="match status" value="1"/>
</dbReference>
<evidence type="ECO:0000256" key="4">
    <source>
        <dbReference type="ARBA" id="ARBA00023203"/>
    </source>
</evidence>
<dbReference type="GO" id="GO:0030036">
    <property type="term" value="P:actin cytoskeleton organization"/>
    <property type="evidence" value="ECO:0000318"/>
    <property type="project" value="GO_Central"/>
</dbReference>
<dbReference type="PROSITE" id="PS00749">
    <property type="entry name" value="F_ACTIN_CAPPING_A_2"/>
    <property type="match status" value="1"/>
</dbReference>
<dbReference type="InterPro" id="IPR042276">
    <property type="entry name" value="CapZ_alpha/beta_2"/>
</dbReference>
<organism evidence="6 7">
    <name type="scientific">Monosiga brevicollis</name>
    <name type="common">Choanoflagellate</name>
    <dbReference type="NCBI Taxonomy" id="81824"/>
    <lineage>
        <taxon>Eukaryota</taxon>
        <taxon>Choanoflagellata</taxon>
        <taxon>Craspedida</taxon>
        <taxon>Salpingoecidae</taxon>
        <taxon>Monosiga</taxon>
    </lineage>
</organism>
<dbReference type="InterPro" id="IPR042489">
    <property type="entry name" value="CapZ_alpha_1"/>
</dbReference>
<protein>
    <recommendedName>
        <fullName evidence="2 5">F-actin-capping protein subunit alpha</fullName>
    </recommendedName>
</protein>
<dbReference type="FunCoup" id="A9UXR2">
    <property type="interactions" value="1472"/>
</dbReference>
<evidence type="ECO:0000256" key="2">
    <source>
        <dbReference type="ARBA" id="ARBA00014038"/>
    </source>
</evidence>
<comment type="similarity">
    <text evidence="1 5">Belongs to the F-actin-capping protein alpha subunit family.</text>
</comment>
<keyword evidence="7" id="KW-1185">Reference proteome</keyword>
<dbReference type="GO" id="GO:0008290">
    <property type="term" value="C:F-actin capping protein complex"/>
    <property type="evidence" value="ECO:0000318"/>
    <property type="project" value="GO_Central"/>
</dbReference>
<dbReference type="Gene3D" id="3.30.1140.60">
    <property type="entry name" value="F-actin capping protein, alpha subunit"/>
    <property type="match status" value="1"/>
</dbReference>
<comment type="function">
    <text evidence="5">F-actin-capping proteins bind in a Ca(2+)-independent manner to the fast growing ends of actin filaments (barbed end) thereby blocking the exchange of subunits at these ends. Unlike other capping proteins (such as gelsolin and severin), these proteins do not sever actin filaments.</text>
</comment>
<dbReference type="RefSeq" id="XP_001745154.1">
    <property type="nucleotide sequence ID" value="XM_001745102.1"/>
</dbReference>
<dbReference type="AlphaFoldDB" id="A9UXR2"/>
<dbReference type="InterPro" id="IPR017865">
    <property type="entry name" value="F-actin_cap_asu_CS"/>
</dbReference>
<dbReference type="Pfam" id="PF01267">
    <property type="entry name" value="F-actin_cap_A"/>
    <property type="match status" value="1"/>
</dbReference>
<dbReference type="PANTHER" id="PTHR10653:SF0">
    <property type="entry name" value="F-ACTIN-CAPPING PROTEIN SUBUNIT ALPHA"/>
    <property type="match status" value="1"/>
</dbReference>
<dbReference type="GeneID" id="5890518"/>
<accession>A9UXR2</accession>
<dbReference type="InterPro" id="IPR037282">
    <property type="entry name" value="CapZ_alpha/beta"/>
</dbReference>
<dbReference type="InterPro" id="IPR002189">
    <property type="entry name" value="CapZ_alpha"/>
</dbReference>
<proteinExistence type="inferred from homology"/>
<name>A9UXR2_MONBE</name>
<dbReference type="GO" id="GO:0051016">
    <property type="term" value="P:barbed-end actin filament capping"/>
    <property type="evidence" value="ECO:0000318"/>
    <property type="project" value="GO_Central"/>
</dbReference>
<dbReference type="Gene3D" id="3.90.1150.210">
    <property type="entry name" value="F-actin capping protein, beta subunit"/>
    <property type="match status" value="1"/>
</dbReference>
<dbReference type="SUPFAM" id="SSF90096">
    <property type="entry name" value="Subunits of heterodimeric actin filament capping protein Capz"/>
    <property type="match status" value="1"/>
</dbReference>
<dbReference type="STRING" id="81824.A9UXR2"/>
<dbReference type="GO" id="GO:0030863">
    <property type="term" value="C:cortical cytoskeleton"/>
    <property type="evidence" value="ECO:0000318"/>
    <property type="project" value="GO_Central"/>
</dbReference>
<evidence type="ECO:0000256" key="3">
    <source>
        <dbReference type="ARBA" id="ARBA00022467"/>
    </source>
</evidence>
<keyword evidence="4 5" id="KW-0009">Actin-binding</keyword>